<dbReference type="RefSeq" id="WP_073258210.1">
    <property type="nucleotide sequence ID" value="NZ_FRCR01000015.1"/>
</dbReference>
<dbReference type="PIRSF" id="PIRSF005647">
    <property type="entry name" value="CooC"/>
    <property type="match status" value="1"/>
</dbReference>
<evidence type="ECO:0000259" key="3">
    <source>
        <dbReference type="Pfam" id="PF01656"/>
    </source>
</evidence>
<dbReference type="PANTHER" id="PTHR43384:SF6">
    <property type="entry name" value="SEPTUM SITE-DETERMINING PROTEIN MIND HOMOLOG, CHLOROPLASTIC"/>
    <property type="match status" value="1"/>
</dbReference>
<name>A0A1M7LXW0_9FIRM</name>
<sequence length="265" mass="28989">MAYTIGFAGKGGTGKTTLAGFTVAYLVEKKLGTVLAVDADPNSNLNSVLGVEVESTLGDIKEEVKNNQEGIFPGGMTRAEYMNFRMQQAIVEARGYDLLVMGRPEGRGCYCFANGVLREATDRLSNSYDFIVIDNEAGLEHLSRGTTRKVDLMFAVSECSKRGVEAAYRIKGLIEELKLDVGELFLIINRVPARGLTEEILDAVKGYNLSLAGTVPLDEEIFDLDNKGIPLVKISRENKALSAYREILDNILLPGIETRKKAIMA</sequence>
<feature type="domain" description="CobQ/CobB/MinD/ParA nucleotide binding" evidence="3">
    <location>
        <begin position="8"/>
        <end position="231"/>
    </location>
</feature>
<dbReference type="InterPro" id="IPR014433">
    <property type="entry name" value="CooC"/>
</dbReference>
<evidence type="ECO:0000256" key="2">
    <source>
        <dbReference type="ARBA" id="ARBA00022840"/>
    </source>
</evidence>
<dbReference type="GO" id="GO:0005829">
    <property type="term" value="C:cytosol"/>
    <property type="evidence" value="ECO:0007669"/>
    <property type="project" value="TreeGrafter"/>
</dbReference>
<dbReference type="GO" id="GO:0009898">
    <property type="term" value="C:cytoplasmic side of plasma membrane"/>
    <property type="evidence" value="ECO:0007669"/>
    <property type="project" value="TreeGrafter"/>
</dbReference>
<keyword evidence="5" id="KW-1185">Reference proteome</keyword>
<dbReference type="GO" id="GO:0005524">
    <property type="term" value="F:ATP binding"/>
    <property type="evidence" value="ECO:0007669"/>
    <property type="project" value="UniProtKB-KW"/>
</dbReference>
<evidence type="ECO:0000313" key="4">
    <source>
        <dbReference type="EMBL" id="SHM83196.1"/>
    </source>
</evidence>
<dbReference type="EMBL" id="FRCR01000015">
    <property type="protein sequence ID" value="SHM83196.1"/>
    <property type="molecule type" value="Genomic_DNA"/>
</dbReference>
<dbReference type="InterPro" id="IPR027417">
    <property type="entry name" value="P-loop_NTPase"/>
</dbReference>
<proteinExistence type="predicted"/>
<dbReference type="Pfam" id="PF01656">
    <property type="entry name" value="CbiA"/>
    <property type="match status" value="1"/>
</dbReference>
<dbReference type="PANTHER" id="PTHR43384">
    <property type="entry name" value="SEPTUM SITE-DETERMINING PROTEIN MIND HOMOLOG, CHLOROPLASTIC-RELATED"/>
    <property type="match status" value="1"/>
</dbReference>
<evidence type="ECO:0000313" key="5">
    <source>
        <dbReference type="Proteomes" id="UP000184375"/>
    </source>
</evidence>
<dbReference type="STRING" id="447595.SAMN05660826_02092"/>
<dbReference type="Proteomes" id="UP000184375">
    <property type="component" value="Unassembled WGS sequence"/>
</dbReference>
<dbReference type="InterPro" id="IPR050625">
    <property type="entry name" value="ParA/MinD_ATPase"/>
</dbReference>
<dbReference type="GO" id="GO:0051782">
    <property type="term" value="P:negative regulation of cell division"/>
    <property type="evidence" value="ECO:0007669"/>
    <property type="project" value="TreeGrafter"/>
</dbReference>
<dbReference type="Gene3D" id="3.40.50.300">
    <property type="entry name" value="P-loop containing nucleotide triphosphate hydrolases"/>
    <property type="match status" value="1"/>
</dbReference>
<keyword evidence="2" id="KW-0067">ATP-binding</keyword>
<keyword evidence="1" id="KW-0547">Nucleotide-binding</keyword>
<protein>
    <submittedName>
        <fullName evidence="4">CO dehydrogenase maturation factor</fullName>
    </submittedName>
</protein>
<evidence type="ECO:0000256" key="1">
    <source>
        <dbReference type="ARBA" id="ARBA00022741"/>
    </source>
</evidence>
<dbReference type="OrthoDB" id="9779073at2"/>
<organism evidence="4 5">
    <name type="scientific">Caldanaerovirga acetigignens</name>
    <dbReference type="NCBI Taxonomy" id="447595"/>
    <lineage>
        <taxon>Bacteria</taxon>
        <taxon>Bacillati</taxon>
        <taxon>Bacillota</taxon>
        <taxon>Clostridia</taxon>
        <taxon>Thermosediminibacterales</taxon>
        <taxon>Thermosediminibacteraceae</taxon>
        <taxon>Caldanaerovirga</taxon>
    </lineage>
</organism>
<dbReference type="AlphaFoldDB" id="A0A1M7LXW0"/>
<reference evidence="5" key="1">
    <citation type="submission" date="2016-11" db="EMBL/GenBank/DDBJ databases">
        <authorList>
            <person name="Varghese N."/>
            <person name="Submissions S."/>
        </authorList>
    </citation>
    <scope>NUCLEOTIDE SEQUENCE [LARGE SCALE GENOMIC DNA]</scope>
    <source>
        <strain evidence="5">DSM 18802</strain>
    </source>
</reference>
<dbReference type="GO" id="GO:0016887">
    <property type="term" value="F:ATP hydrolysis activity"/>
    <property type="evidence" value="ECO:0007669"/>
    <property type="project" value="TreeGrafter"/>
</dbReference>
<gene>
    <name evidence="4" type="ORF">SAMN05660826_02092</name>
</gene>
<dbReference type="SUPFAM" id="SSF52540">
    <property type="entry name" value="P-loop containing nucleoside triphosphate hydrolases"/>
    <property type="match status" value="1"/>
</dbReference>
<dbReference type="InterPro" id="IPR002586">
    <property type="entry name" value="CobQ/CobB/MinD/ParA_Nub-bd_dom"/>
</dbReference>
<accession>A0A1M7LXW0</accession>